<feature type="transmembrane region" description="Helical" evidence="7">
    <location>
        <begin position="283"/>
        <end position="302"/>
    </location>
</feature>
<comment type="subcellular location">
    <subcellularLocation>
        <location evidence="1">Cell membrane</location>
        <topology evidence="1">Multi-pass membrane protein</topology>
    </subcellularLocation>
</comment>
<dbReference type="PANTHER" id="PTHR30347">
    <property type="entry name" value="POTASSIUM CHANNEL RELATED"/>
    <property type="match status" value="1"/>
</dbReference>
<dbReference type="InterPro" id="IPR049278">
    <property type="entry name" value="MS_channel_C"/>
</dbReference>
<dbReference type="InterPro" id="IPR010920">
    <property type="entry name" value="LSM_dom_sf"/>
</dbReference>
<feature type="domain" description="Mechanosensitive ion channel MscS" evidence="9">
    <location>
        <begin position="599"/>
        <end position="666"/>
    </location>
</feature>
<feature type="transmembrane region" description="Helical" evidence="7">
    <location>
        <begin position="579"/>
        <end position="597"/>
    </location>
</feature>
<dbReference type="SUPFAM" id="SSF82689">
    <property type="entry name" value="Mechanosensitive channel protein MscS (YggB), C-terminal domain"/>
    <property type="match status" value="1"/>
</dbReference>
<dbReference type="InterPro" id="IPR023408">
    <property type="entry name" value="MscS_beta-dom_sf"/>
</dbReference>
<dbReference type="InterPro" id="IPR011014">
    <property type="entry name" value="MscS_channel_TM-2"/>
</dbReference>
<gene>
    <name evidence="12" type="ORF">Q9295_01680</name>
</gene>
<feature type="signal peptide" evidence="8">
    <location>
        <begin position="1"/>
        <end position="26"/>
    </location>
</feature>
<evidence type="ECO:0000256" key="5">
    <source>
        <dbReference type="ARBA" id="ARBA00022989"/>
    </source>
</evidence>
<dbReference type="Pfam" id="PF12607">
    <property type="entry name" value="DUF3772"/>
    <property type="match status" value="1"/>
</dbReference>
<feature type="transmembrane region" description="Helical" evidence="7">
    <location>
        <begin position="351"/>
        <end position="369"/>
    </location>
</feature>
<evidence type="ECO:0000259" key="9">
    <source>
        <dbReference type="Pfam" id="PF00924"/>
    </source>
</evidence>
<dbReference type="InterPro" id="IPR011066">
    <property type="entry name" value="MscS_channel_C_sf"/>
</dbReference>
<evidence type="ECO:0000256" key="1">
    <source>
        <dbReference type="ARBA" id="ARBA00004651"/>
    </source>
</evidence>
<accession>A0ABU0VTL6</accession>
<feature type="domain" description="Mechanosensitive ion channel MscS C-terminal" evidence="11">
    <location>
        <begin position="674"/>
        <end position="756"/>
    </location>
</feature>
<dbReference type="InterPro" id="IPR006685">
    <property type="entry name" value="MscS_channel_2nd"/>
</dbReference>
<feature type="transmembrane region" description="Helical" evidence="7">
    <location>
        <begin position="243"/>
        <end position="263"/>
    </location>
</feature>
<dbReference type="PANTHER" id="PTHR30347:SF1">
    <property type="entry name" value="MECHANOSENSITIVE CHANNEL MSCK"/>
    <property type="match status" value="1"/>
</dbReference>
<evidence type="ECO:0000256" key="6">
    <source>
        <dbReference type="ARBA" id="ARBA00023136"/>
    </source>
</evidence>
<evidence type="ECO:0000259" key="10">
    <source>
        <dbReference type="Pfam" id="PF12607"/>
    </source>
</evidence>
<evidence type="ECO:0000259" key="11">
    <source>
        <dbReference type="Pfam" id="PF21082"/>
    </source>
</evidence>
<dbReference type="PROSITE" id="PS01246">
    <property type="entry name" value="UPF0003"/>
    <property type="match status" value="1"/>
</dbReference>
<keyword evidence="3" id="KW-1003">Cell membrane</keyword>
<dbReference type="RefSeq" id="WP_306678741.1">
    <property type="nucleotide sequence ID" value="NZ_JAVDBT010000001.1"/>
</dbReference>
<feature type="transmembrane region" description="Helical" evidence="7">
    <location>
        <begin position="516"/>
        <end position="533"/>
    </location>
</feature>
<keyword evidence="4 7" id="KW-0812">Transmembrane</keyword>
<feature type="transmembrane region" description="Helical" evidence="7">
    <location>
        <begin position="421"/>
        <end position="443"/>
    </location>
</feature>
<evidence type="ECO:0000256" key="4">
    <source>
        <dbReference type="ARBA" id="ARBA00022692"/>
    </source>
</evidence>
<dbReference type="Gene3D" id="1.10.287.1260">
    <property type="match status" value="1"/>
</dbReference>
<dbReference type="Pfam" id="PF00924">
    <property type="entry name" value="MS_channel_2nd"/>
    <property type="match status" value="1"/>
</dbReference>
<dbReference type="SUPFAM" id="SSF50182">
    <property type="entry name" value="Sm-like ribonucleoproteins"/>
    <property type="match status" value="1"/>
</dbReference>
<keyword evidence="5 7" id="KW-1133">Transmembrane helix</keyword>
<protein>
    <submittedName>
        <fullName evidence="12">DUF3772 domain-containing protein</fullName>
    </submittedName>
</protein>
<dbReference type="Pfam" id="PF21082">
    <property type="entry name" value="MS_channel_3rd"/>
    <property type="match status" value="1"/>
</dbReference>
<evidence type="ECO:0000256" key="7">
    <source>
        <dbReference type="SAM" id="Phobius"/>
    </source>
</evidence>
<feature type="chain" id="PRO_5046670486" evidence="8">
    <location>
        <begin position="27"/>
        <end position="808"/>
    </location>
</feature>
<feature type="domain" description="DUF3772" evidence="10">
    <location>
        <begin position="129"/>
        <end position="188"/>
    </location>
</feature>
<comment type="similarity">
    <text evidence="2">Belongs to the MscS (TC 1.A.23) family.</text>
</comment>
<evidence type="ECO:0000313" key="12">
    <source>
        <dbReference type="EMBL" id="MDQ2065069.1"/>
    </source>
</evidence>
<name>A0ABU0VTL6_9RHOB</name>
<dbReference type="EMBL" id="JAVDBT010000001">
    <property type="protein sequence ID" value="MDQ2065069.1"/>
    <property type="molecule type" value="Genomic_DNA"/>
</dbReference>
<evidence type="ECO:0000313" key="13">
    <source>
        <dbReference type="Proteomes" id="UP001239680"/>
    </source>
</evidence>
<dbReference type="InterPro" id="IPR052702">
    <property type="entry name" value="MscS-like_channel"/>
</dbReference>
<feature type="transmembrane region" description="Helical" evidence="7">
    <location>
        <begin position="204"/>
        <end position="222"/>
    </location>
</feature>
<organism evidence="12 13">
    <name type="scientific">Pseudogemmobacter lacusdianii</name>
    <dbReference type="NCBI Taxonomy" id="3069608"/>
    <lineage>
        <taxon>Bacteria</taxon>
        <taxon>Pseudomonadati</taxon>
        <taxon>Pseudomonadota</taxon>
        <taxon>Alphaproteobacteria</taxon>
        <taxon>Rhodobacterales</taxon>
        <taxon>Paracoccaceae</taxon>
        <taxon>Pseudogemmobacter</taxon>
    </lineage>
</organism>
<dbReference type="InterPro" id="IPR022249">
    <property type="entry name" value="DUF3772"/>
</dbReference>
<sequence length="808" mass="86952">MRLLRSFLLVLTLAVLSLPLTGQVWAEDAAVAAVNYEDWERTAARAEDELETKDPSDERLDELRGQLADWRGALSTAQTANAARIATVKEQIAALGPAPAEGETEAEELSARRKELADRLVVLQAPGIAAEEAYQRADGLIREIDRVMRERQADALLRLWPSPVNPANWPEAAVGFSDTLMRLWYETTEAWADPHARDRLVDNLPLIVLLLGVWAGLAIYARRWIDVYAERLQLRGGALRRRILAVVASLGLVVVPVLGVVALTSALRATGLLGEVGTRLNDALPVLGFVISFAAWLGLRAFPRQQEAGAMLPLPPERRAEGRFWSVVMGLTVAAEILRSRAMDPQEYSEATTAVMSLPILIVGGIALWRMGQVLRQARDGTAQPNYVLTLLSLIAQAIGVIGVGGPILAAIGYVAAANAIIFPAIISLALITVIFILQRLIADFWAMALIRRGSSEAEASTDGLVPVLAGFALTLLSLPVFALVWGARYSDLTELWTRFREGFQMGETRISPTDFLVFVLIFLAGYAVTRLIQGALRTTILPKTSMDRGGQTALVAGVGYVGIFLAALVAIRATGIDLSGLAIVAGALSVGIGFGLQNIVQNFVSGIILLVERPVSEGDWVEVGGVQGIVKSISVRSTKVQTFDRTMVIVPNADFVSQQVKNWTRFSLAGRLVVPVNVAYGTDTRLVEKILGEIAEAQPLAILNPPPAVAFTGFGPDALTFEIRVILRDVNFGSQVRTEINHQIIERFAVAGIEIPAAQSDVTLRNVDEIVRALSLVGGARPLAEMGGQADAAPAAAAVIREKDESG</sequence>
<dbReference type="Gene3D" id="3.30.70.100">
    <property type="match status" value="1"/>
</dbReference>
<keyword evidence="13" id="KW-1185">Reference proteome</keyword>
<evidence type="ECO:0000256" key="8">
    <source>
        <dbReference type="SAM" id="SignalP"/>
    </source>
</evidence>
<dbReference type="Gene3D" id="2.30.30.60">
    <property type="match status" value="1"/>
</dbReference>
<keyword evidence="6 7" id="KW-0472">Membrane</keyword>
<dbReference type="Proteomes" id="UP001239680">
    <property type="component" value="Unassembled WGS sequence"/>
</dbReference>
<dbReference type="SUPFAM" id="SSF82861">
    <property type="entry name" value="Mechanosensitive channel protein MscS (YggB), transmembrane region"/>
    <property type="match status" value="1"/>
</dbReference>
<feature type="transmembrane region" description="Helical" evidence="7">
    <location>
        <begin position="464"/>
        <end position="488"/>
    </location>
</feature>
<proteinExistence type="inferred from homology"/>
<feature type="transmembrane region" description="Helical" evidence="7">
    <location>
        <begin position="554"/>
        <end position="573"/>
    </location>
</feature>
<reference evidence="12 13" key="1">
    <citation type="submission" date="2023-08" db="EMBL/GenBank/DDBJ databases">
        <title>Characterization of two Paracoccaceae strains isolated from Phycosphere and proposal of Xinfangfangia lacusdiani sp. nov.</title>
        <authorList>
            <person name="Deng Y."/>
            <person name="Zhang Y.Q."/>
        </authorList>
    </citation>
    <scope>NUCLEOTIDE SEQUENCE [LARGE SCALE GENOMIC DNA]</scope>
    <source>
        <strain evidence="12 13">CPCC 101601</strain>
    </source>
</reference>
<dbReference type="InterPro" id="IPR006686">
    <property type="entry name" value="MscS_channel_CS"/>
</dbReference>
<feature type="transmembrane region" description="Helical" evidence="7">
    <location>
        <begin position="389"/>
        <end position="415"/>
    </location>
</feature>
<keyword evidence="8" id="KW-0732">Signal</keyword>
<evidence type="ECO:0000256" key="3">
    <source>
        <dbReference type="ARBA" id="ARBA00022475"/>
    </source>
</evidence>
<comment type="caution">
    <text evidence="12">The sequence shown here is derived from an EMBL/GenBank/DDBJ whole genome shotgun (WGS) entry which is preliminary data.</text>
</comment>
<evidence type="ECO:0000256" key="2">
    <source>
        <dbReference type="ARBA" id="ARBA00008017"/>
    </source>
</evidence>